<comment type="caution">
    <text evidence="1">The sequence shown here is derived from an EMBL/GenBank/DDBJ whole genome shotgun (WGS) entry which is preliminary data.</text>
</comment>
<dbReference type="RefSeq" id="WP_168629793.1">
    <property type="nucleotide sequence ID" value="NZ_BONL01000004.1"/>
</dbReference>
<dbReference type="Pfam" id="PF09438">
    <property type="entry name" value="DUF2017"/>
    <property type="match status" value="1"/>
</dbReference>
<keyword evidence="2" id="KW-1185">Reference proteome</keyword>
<dbReference type="InterPro" id="IPR018561">
    <property type="entry name" value="AosR"/>
</dbReference>
<accession>A0A7X6KUS2</accession>
<protein>
    <submittedName>
        <fullName evidence="1">DUF2017 domain-containing protein</fullName>
    </submittedName>
</protein>
<evidence type="ECO:0000313" key="2">
    <source>
        <dbReference type="Proteomes" id="UP000581206"/>
    </source>
</evidence>
<organism evidence="1 2">
    <name type="scientific">Cellulomonas denverensis</name>
    <dbReference type="NCBI Taxonomy" id="264297"/>
    <lineage>
        <taxon>Bacteria</taxon>
        <taxon>Bacillati</taxon>
        <taxon>Actinomycetota</taxon>
        <taxon>Actinomycetes</taxon>
        <taxon>Micrococcales</taxon>
        <taxon>Cellulomonadaceae</taxon>
        <taxon>Cellulomonas</taxon>
    </lineage>
</organism>
<dbReference type="EMBL" id="JAAXOX010000003">
    <property type="protein sequence ID" value="NKY22681.1"/>
    <property type="molecule type" value="Genomic_DNA"/>
</dbReference>
<dbReference type="AlphaFoldDB" id="A0A7X6KUS2"/>
<proteinExistence type="predicted"/>
<evidence type="ECO:0000313" key="1">
    <source>
        <dbReference type="EMBL" id="NKY22681.1"/>
    </source>
</evidence>
<sequence>MRGFRIEGDHLVSEADPEEREVFASVVADVAELLGAGRLEERTEDPSAEPVGFRLRLDPIPAPDDPAVHRLLPDASREDAELSAEFRRLTEDDLRQEKIERLAALYRLLASGDPIRVPRDQAHRLAATLTDLRLVLGERLGITDEESSQALEDDLVAGDPDPGDRAAQVRHYLGSIFLALGWWQETLMSCLLAGLPSES</sequence>
<name>A0A7X6KUS2_9CELL</name>
<dbReference type="Proteomes" id="UP000581206">
    <property type="component" value="Unassembled WGS sequence"/>
</dbReference>
<gene>
    <name evidence="1" type="ORF">HGA03_08375</name>
</gene>
<reference evidence="1 2" key="1">
    <citation type="submission" date="2020-04" db="EMBL/GenBank/DDBJ databases">
        <title>MicrobeNet Type strains.</title>
        <authorList>
            <person name="Nicholson A.C."/>
        </authorList>
    </citation>
    <scope>NUCLEOTIDE SEQUENCE [LARGE SCALE GENOMIC DNA]</scope>
    <source>
        <strain evidence="1 2">ATCC BAA-788</strain>
    </source>
</reference>